<dbReference type="InterPro" id="IPR037176">
    <property type="entry name" value="Osmotin/thaumatin-like_sf"/>
</dbReference>
<dbReference type="Proteomes" id="UP000790787">
    <property type="component" value="Chromosome 16"/>
</dbReference>
<evidence type="ECO:0000256" key="1">
    <source>
        <dbReference type="ARBA" id="ARBA00010607"/>
    </source>
</evidence>
<dbReference type="PROSITE" id="PS51367">
    <property type="entry name" value="THAUMATIN_2"/>
    <property type="match status" value="1"/>
</dbReference>
<dbReference type="RefSeq" id="XP_016471074.1">
    <property type="nucleotide sequence ID" value="XM_016615588.1"/>
</dbReference>
<dbReference type="FunFam" id="2.60.110.10:FF:000002">
    <property type="entry name" value="Thaumatin-like protein 1a"/>
    <property type="match status" value="1"/>
</dbReference>
<evidence type="ECO:0000313" key="5">
    <source>
        <dbReference type="RefSeq" id="XP_016471074.1"/>
    </source>
</evidence>
<accession>A0A1S4A3B0</accession>
<keyword evidence="2 3" id="KW-1015">Disulfide bond</keyword>
<dbReference type="GO" id="GO:0006952">
    <property type="term" value="P:defense response"/>
    <property type="evidence" value="ECO:0000318"/>
    <property type="project" value="GO_Central"/>
</dbReference>
<evidence type="ECO:0000313" key="4">
    <source>
        <dbReference type="Proteomes" id="UP000790787"/>
    </source>
</evidence>
<dbReference type="Pfam" id="PF00314">
    <property type="entry name" value="Thaumatin"/>
    <property type="match status" value="1"/>
</dbReference>
<evidence type="ECO:0000256" key="2">
    <source>
        <dbReference type="ARBA" id="ARBA00023157"/>
    </source>
</evidence>
<dbReference type="CDD" id="cd09218">
    <property type="entry name" value="TLP-PA"/>
    <property type="match status" value="1"/>
</dbReference>
<reference evidence="5" key="2">
    <citation type="submission" date="2025-08" db="UniProtKB">
        <authorList>
            <consortium name="RefSeq"/>
        </authorList>
    </citation>
    <scope>IDENTIFICATION</scope>
</reference>
<dbReference type="InterPro" id="IPR001938">
    <property type="entry name" value="Thaumatin"/>
</dbReference>
<evidence type="ECO:0000256" key="3">
    <source>
        <dbReference type="PIRSR" id="PIRSR002703-1"/>
    </source>
</evidence>
<dbReference type="OMA" id="ADLNGNC"/>
<dbReference type="OrthoDB" id="430315at2759"/>
<organism evidence="4 5">
    <name type="scientific">Nicotiana tabacum</name>
    <name type="common">Common tobacco</name>
    <dbReference type="NCBI Taxonomy" id="4097"/>
    <lineage>
        <taxon>Eukaryota</taxon>
        <taxon>Viridiplantae</taxon>
        <taxon>Streptophyta</taxon>
        <taxon>Embryophyta</taxon>
        <taxon>Tracheophyta</taxon>
        <taxon>Spermatophyta</taxon>
        <taxon>Magnoliopsida</taxon>
        <taxon>eudicotyledons</taxon>
        <taxon>Gunneridae</taxon>
        <taxon>Pentapetalae</taxon>
        <taxon>asterids</taxon>
        <taxon>lamiids</taxon>
        <taxon>Solanales</taxon>
        <taxon>Solanaceae</taxon>
        <taxon>Nicotianoideae</taxon>
        <taxon>Nicotianeae</taxon>
        <taxon>Nicotiana</taxon>
    </lineage>
</organism>
<dbReference type="PIRSF" id="PIRSF002703">
    <property type="entry name" value="Thaumatin"/>
    <property type="match status" value="1"/>
</dbReference>
<dbReference type="AlphaFoldDB" id="A0A1S4A3B0"/>
<gene>
    <name evidence="5" type="primary">LOC107793260</name>
</gene>
<dbReference type="Gene3D" id="2.60.110.10">
    <property type="entry name" value="Thaumatin"/>
    <property type="match status" value="1"/>
</dbReference>
<comment type="similarity">
    <text evidence="1">Belongs to the thaumatin family.</text>
</comment>
<dbReference type="SMART" id="SM00205">
    <property type="entry name" value="THN"/>
    <property type="match status" value="1"/>
</dbReference>
<protein>
    <submittedName>
        <fullName evidence="5">Pathogenesis-related protein 5-like</fullName>
    </submittedName>
</protein>
<dbReference type="STRING" id="4097.A0A1S4A3B0"/>
<dbReference type="PaxDb" id="4097-A0A1S4A3B0"/>
<name>A0A1S4A3B0_TOBAC</name>
<dbReference type="PANTHER" id="PTHR31048">
    <property type="entry name" value="OS03G0233200 PROTEIN"/>
    <property type="match status" value="1"/>
</dbReference>
<proteinExistence type="inferred from homology"/>
<dbReference type="GeneID" id="107793260"/>
<dbReference type="PRINTS" id="PR00347">
    <property type="entry name" value="THAUMATIN"/>
</dbReference>
<sequence length="248" mass="25750">MAALQKQPLLLLIALFMFKAIAVSATQFTLQNNCGYTVWPGTLSGNGVSISGDAGFALTPGATIQLSAPGGWSGRFWARTGCSFDDSGNGKCTTGDCGALKCIGGGEPPVSLVEFTIANANGNDQKDFYDVSLVDGYNVGIGVRPTGGSGDCQYAGCVNDLNLNCPKELQVMDNGAVVACKSACAQFNTSEYCCTGDHATPATCSPTQYSKLFKDACPSAYSYAYDDATSTCTCSGSDYLITFCPTNS</sequence>
<dbReference type="SUPFAM" id="SSF49870">
    <property type="entry name" value="Osmotin, thaumatin-like protein"/>
    <property type="match status" value="1"/>
</dbReference>
<dbReference type="SMR" id="A0A1S4A3B0"/>
<reference evidence="4" key="1">
    <citation type="journal article" date="2014" name="Nat. Commun.">
        <title>The tobacco genome sequence and its comparison with those of tomato and potato.</title>
        <authorList>
            <person name="Sierro N."/>
            <person name="Battey J.N."/>
            <person name="Ouadi S."/>
            <person name="Bakaher N."/>
            <person name="Bovet L."/>
            <person name="Willig A."/>
            <person name="Goepfert S."/>
            <person name="Peitsch M.C."/>
            <person name="Ivanov N.V."/>
        </authorList>
    </citation>
    <scope>NUCLEOTIDE SEQUENCE [LARGE SCALE GENOMIC DNA]</scope>
</reference>
<dbReference type="KEGG" id="nta:107793260"/>
<keyword evidence="4" id="KW-1185">Reference proteome</keyword>